<feature type="chain" id="PRO_5012303378" description="ATP-binding protein" evidence="1">
    <location>
        <begin position="20"/>
        <end position="273"/>
    </location>
</feature>
<dbReference type="EMBL" id="FWYB01000002">
    <property type="protein sequence ID" value="SMC69580.1"/>
    <property type="molecule type" value="Genomic_DNA"/>
</dbReference>
<dbReference type="RefSeq" id="WP_084287852.1">
    <property type="nucleotide sequence ID" value="NZ_FWYB01000002.1"/>
</dbReference>
<dbReference type="InterPro" id="IPR011042">
    <property type="entry name" value="6-blade_b-propeller_TolB-like"/>
</dbReference>
<accession>A0A1W2B9Y0</accession>
<evidence type="ECO:0000313" key="2">
    <source>
        <dbReference type="EMBL" id="SMC69580.1"/>
    </source>
</evidence>
<dbReference type="OrthoDB" id="7675395at2"/>
<evidence type="ECO:0000313" key="3">
    <source>
        <dbReference type="Proteomes" id="UP000192678"/>
    </source>
</evidence>
<keyword evidence="3" id="KW-1185">Reference proteome</keyword>
<name>A0A1W2B9Y0_9SPHI</name>
<organism evidence="2 3">
    <name type="scientific">Pedobacter nyackensis</name>
    <dbReference type="NCBI Taxonomy" id="475255"/>
    <lineage>
        <taxon>Bacteria</taxon>
        <taxon>Pseudomonadati</taxon>
        <taxon>Bacteroidota</taxon>
        <taxon>Sphingobacteriia</taxon>
        <taxon>Sphingobacteriales</taxon>
        <taxon>Sphingobacteriaceae</taxon>
        <taxon>Pedobacter</taxon>
    </lineage>
</organism>
<dbReference type="Gene3D" id="2.120.10.30">
    <property type="entry name" value="TolB, C-terminal domain"/>
    <property type="match status" value="1"/>
</dbReference>
<evidence type="ECO:0000256" key="1">
    <source>
        <dbReference type="SAM" id="SignalP"/>
    </source>
</evidence>
<proteinExistence type="predicted"/>
<dbReference type="Proteomes" id="UP000192678">
    <property type="component" value="Unassembled WGS sequence"/>
</dbReference>
<sequence>MKKYLGLAFIVALSVSAKAQHRLEKLWETDSVINLPESVLPDIKNKVLYTSVMGNNPNDKDGIGGIAKIGADGKVIDLNWITGLNAPKGLARFGNVMYAADLSDVVVIDVAKGKVMLKIPIDSAKFLNDIAVSDKGIVYVSDSRTKRIHKIEKNKAAVYMENINGVNGLKVIGDDLFIAGGKTVWKADAQRKLTKFAELPNGGDGLEPIGKGDFLFTSWGGYVYYIYADGKYDLLLDTHLEKKNTADLGYDPVKRILYIPTFYKKSVMAYQLK</sequence>
<feature type="signal peptide" evidence="1">
    <location>
        <begin position="1"/>
        <end position="19"/>
    </location>
</feature>
<keyword evidence="1" id="KW-0732">Signal</keyword>
<evidence type="ECO:0008006" key="4">
    <source>
        <dbReference type="Google" id="ProtNLM"/>
    </source>
</evidence>
<reference evidence="2 3" key="1">
    <citation type="submission" date="2017-04" db="EMBL/GenBank/DDBJ databases">
        <authorList>
            <person name="Afonso C.L."/>
            <person name="Miller P.J."/>
            <person name="Scott M.A."/>
            <person name="Spackman E."/>
            <person name="Goraichik I."/>
            <person name="Dimitrov K.M."/>
            <person name="Suarez D.L."/>
            <person name="Swayne D.E."/>
        </authorList>
    </citation>
    <scope>NUCLEOTIDE SEQUENCE [LARGE SCALE GENOMIC DNA]</scope>
    <source>
        <strain evidence="2 3">DSM 19625</strain>
    </source>
</reference>
<dbReference type="SUPFAM" id="SSF63829">
    <property type="entry name" value="Calcium-dependent phosphotriesterase"/>
    <property type="match status" value="1"/>
</dbReference>
<protein>
    <recommendedName>
        <fullName evidence="4">ATP-binding protein</fullName>
    </recommendedName>
</protein>
<dbReference type="AlphaFoldDB" id="A0A1W2B9Y0"/>
<gene>
    <name evidence="2" type="ORF">SAMN04488101_102222</name>
</gene>
<dbReference type="STRING" id="475255.SAMN04488101_102222"/>